<dbReference type="InterPro" id="IPR052786">
    <property type="entry name" value="Spore_wall_assembly"/>
</dbReference>
<keyword evidence="1" id="KW-0812">Transmembrane</keyword>
<evidence type="ECO:0000313" key="2">
    <source>
        <dbReference type="EMBL" id="GJJ16286.1"/>
    </source>
</evidence>
<feature type="transmembrane region" description="Helical" evidence="1">
    <location>
        <begin position="81"/>
        <end position="103"/>
    </location>
</feature>
<reference evidence="2" key="1">
    <citation type="submission" date="2021-10" db="EMBL/GenBank/DDBJ databases">
        <title>De novo Genome Assembly of Clathrus columnatus (Basidiomycota, Fungi) Using Illumina and Nanopore Sequence Data.</title>
        <authorList>
            <person name="Ogiso-Tanaka E."/>
            <person name="Itagaki H."/>
            <person name="Hosoya T."/>
            <person name="Hosaka K."/>
        </authorList>
    </citation>
    <scope>NUCLEOTIDE SEQUENCE</scope>
    <source>
        <strain evidence="2">MO-923</strain>
    </source>
</reference>
<dbReference type="PANTHER" id="PTHR34292">
    <property type="entry name" value="OUTER SPORE WALL PROTEIN LDS1"/>
    <property type="match status" value="1"/>
</dbReference>
<sequence>MDAIVKSRINHVVQVSREIIVVGTYVYPLKGVYYLLTHPNLYGMVTSRLLPTMALGLIITTVMFFFTYVPQAALLTLLNGPFGVINAVSLVLSESATVTMMLARNFTLKETLVDIFDATLVSEGEDNLVSKGRELKAGRESKGASALGKNLIKLPER</sequence>
<dbReference type="GO" id="GO:0005811">
    <property type="term" value="C:lipid droplet"/>
    <property type="evidence" value="ECO:0007669"/>
    <property type="project" value="TreeGrafter"/>
</dbReference>
<dbReference type="PANTHER" id="PTHR34292:SF2">
    <property type="entry name" value="OUTER SPORE WALL PROTEIN LDS1"/>
    <property type="match status" value="1"/>
</dbReference>
<proteinExistence type="predicted"/>
<organism evidence="2 3">
    <name type="scientific">Clathrus columnatus</name>
    <dbReference type="NCBI Taxonomy" id="1419009"/>
    <lineage>
        <taxon>Eukaryota</taxon>
        <taxon>Fungi</taxon>
        <taxon>Dikarya</taxon>
        <taxon>Basidiomycota</taxon>
        <taxon>Agaricomycotina</taxon>
        <taxon>Agaricomycetes</taxon>
        <taxon>Phallomycetidae</taxon>
        <taxon>Phallales</taxon>
        <taxon>Clathraceae</taxon>
        <taxon>Clathrus</taxon>
    </lineage>
</organism>
<evidence type="ECO:0000313" key="3">
    <source>
        <dbReference type="Proteomes" id="UP001050691"/>
    </source>
</evidence>
<dbReference type="AlphaFoldDB" id="A0AAV5AU15"/>
<dbReference type="GO" id="GO:0005619">
    <property type="term" value="C:ascospore wall"/>
    <property type="evidence" value="ECO:0007669"/>
    <property type="project" value="TreeGrafter"/>
</dbReference>
<dbReference type="EMBL" id="BPWL01000018">
    <property type="protein sequence ID" value="GJJ16286.1"/>
    <property type="molecule type" value="Genomic_DNA"/>
</dbReference>
<feature type="transmembrane region" description="Helical" evidence="1">
    <location>
        <begin position="49"/>
        <end position="69"/>
    </location>
</feature>
<protein>
    <submittedName>
        <fullName evidence="2">Uncharacterized protein</fullName>
    </submittedName>
</protein>
<evidence type="ECO:0000256" key="1">
    <source>
        <dbReference type="SAM" id="Phobius"/>
    </source>
</evidence>
<accession>A0AAV5AU15</accession>
<name>A0AAV5AU15_9AGAM</name>
<gene>
    <name evidence="2" type="ORF">Clacol_010582</name>
</gene>
<keyword evidence="1" id="KW-0472">Membrane</keyword>
<dbReference type="Proteomes" id="UP001050691">
    <property type="component" value="Unassembled WGS sequence"/>
</dbReference>
<comment type="caution">
    <text evidence="2">The sequence shown here is derived from an EMBL/GenBank/DDBJ whole genome shotgun (WGS) entry which is preliminary data.</text>
</comment>
<keyword evidence="1" id="KW-1133">Transmembrane helix</keyword>
<keyword evidence="3" id="KW-1185">Reference proteome</keyword>